<dbReference type="Pfam" id="PF02578">
    <property type="entry name" value="Cu-oxidase_4"/>
    <property type="match status" value="1"/>
</dbReference>
<comment type="catalytic activity">
    <reaction evidence="8">
        <text>adenosine + phosphate = alpha-D-ribose 1-phosphate + adenine</text>
        <dbReference type="Rhea" id="RHEA:27642"/>
        <dbReference type="ChEBI" id="CHEBI:16335"/>
        <dbReference type="ChEBI" id="CHEBI:16708"/>
        <dbReference type="ChEBI" id="CHEBI:43474"/>
        <dbReference type="ChEBI" id="CHEBI:57720"/>
        <dbReference type="EC" id="2.4.2.1"/>
    </reaction>
    <physiologicalReaction direction="left-to-right" evidence="8">
        <dbReference type="Rhea" id="RHEA:27643"/>
    </physiologicalReaction>
</comment>
<evidence type="ECO:0000313" key="12">
    <source>
        <dbReference type="Proteomes" id="UP001239782"/>
    </source>
</evidence>
<organism evidence="11 12">
    <name type="scientific">Pleionea litopenaei</name>
    <dbReference type="NCBI Taxonomy" id="3070815"/>
    <lineage>
        <taxon>Bacteria</taxon>
        <taxon>Pseudomonadati</taxon>
        <taxon>Pseudomonadota</taxon>
        <taxon>Gammaproteobacteria</taxon>
        <taxon>Oceanospirillales</taxon>
        <taxon>Pleioneaceae</taxon>
        <taxon>Pleionea</taxon>
    </lineage>
</organism>
<dbReference type="InterPro" id="IPR003730">
    <property type="entry name" value="Cu_polyphenol_OxRdtase"/>
</dbReference>
<dbReference type="InterPro" id="IPR038371">
    <property type="entry name" value="Cu_polyphenol_OxRdtase_sf"/>
</dbReference>
<dbReference type="AlphaFoldDB" id="A0AA51RV90"/>
<evidence type="ECO:0000256" key="3">
    <source>
        <dbReference type="ARBA" id="ARBA00022679"/>
    </source>
</evidence>
<dbReference type="GO" id="GO:0017061">
    <property type="term" value="F:S-methyl-5-thioadenosine phosphorylase activity"/>
    <property type="evidence" value="ECO:0007669"/>
    <property type="project" value="UniProtKB-EC"/>
</dbReference>
<comment type="catalytic activity">
    <reaction evidence="7">
        <text>adenosine + H2O + H(+) = inosine + NH4(+)</text>
        <dbReference type="Rhea" id="RHEA:24408"/>
        <dbReference type="ChEBI" id="CHEBI:15377"/>
        <dbReference type="ChEBI" id="CHEBI:15378"/>
        <dbReference type="ChEBI" id="CHEBI:16335"/>
        <dbReference type="ChEBI" id="CHEBI:17596"/>
        <dbReference type="ChEBI" id="CHEBI:28938"/>
        <dbReference type="EC" id="3.5.4.4"/>
    </reaction>
    <physiologicalReaction direction="left-to-right" evidence="7">
        <dbReference type="Rhea" id="RHEA:24409"/>
    </physiologicalReaction>
</comment>
<comment type="similarity">
    <text evidence="2 10">Belongs to the purine nucleoside phosphorylase YfiH/LACC1 family.</text>
</comment>
<keyword evidence="4" id="KW-0479">Metal-binding</keyword>
<dbReference type="NCBIfam" id="TIGR00726">
    <property type="entry name" value="peptidoglycan editing factor PgeF"/>
    <property type="match status" value="1"/>
</dbReference>
<evidence type="ECO:0000256" key="5">
    <source>
        <dbReference type="ARBA" id="ARBA00022801"/>
    </source>
</evidence>
<dbReference type="GO" id="GO:0005507">
    <property type="term" value="F:copper ion binding"/>
    <property type="evidence" value="ECO:0007669"/>
    <property type="project" value="TreeGrafter"/>
</dbReference>
<proteinExistence type="inferred from homology"/>
<protein>
    <recommendedName>
        <fullName evidence="10">Purine nucleoside phosphorylase</fullName>
    </recommendedName>
</protein>
<evidence type="ECO:0000256" key="4">
    <source>
        <dbReference type="ARBA" id="ARBA00022723"/>
    </source>
</evidence>
<dbReference type="PANTHER" id="PTHR30616">
    <property type="entry name" value="UNCHARACTERIZED PROTEIN YFIH"/>
    <property type="match status" value="1"/>
</dbReference>
<dbReference type="Gene3D" id="3.60.140.10">
    <property type="entry name" value="CNF1/YfiH-like putative cysteine hydrolases"/>
    <property type="match status" value="1"/>
</dbReference>
<evidence type="ECO:0000256" key="7">
    <source>
        <dbReference type="ARBA" id="ARBA00047989"/>
    </source>
</evidence>
<dbReference type="Proteomes" id="UP001239782">
    <property type="component" value="Chromosome"/>
</dbReference>
<dbReference type="GO" id="GO:0016787">
    <property type="term" value="F:hydrolase activity"/>
    <property type="evidence" value="ECO:0007669"/>
    <property type="project" value="UniProtKB-KW"/>
</dbReference>
<keyword evidence="3" id="KW-0808">Transferase</keyword>
<dbReference type="SUPFAM" id="SSF64438">
    <property type="entry name" value="CNF1/YfiH-like putative cysteine hydrolases"/>
    <property type="match status" value="1"/>
</dbReference>
<evidence type="ECO:0000256" key="2">
    <source>
        <dbReference type="ARBA" id="ARBA00007353"/>
    </source>
</evidence>
<keyword evidence="12" id="KW-1185">Reference proteome</keyword>
<keyword evidence="6" id="KW-0862">Zinc</keyword>
<dbReference type="KEGG" id="plei:Q9312_05510"/>
<dbReference type="PANTHER" id="PTHR30616:SF2">
    <property type="entry name" value="PURINE NUCLEOSIDE PHOSPHORYLASE LACC1"/>
    <property type="match status" value="1"/>
</dbReference>
<evidence type="ECO:0000256" key="6">
    <source>
        <dbReference type="ARBA" id="ARBA00022833"/>
    </source>
</evidence>
<evidence type="ECO:0000256" key="10">
    <source>
        <dbReference type="RuleBase" id="RU361274"/>
    </source>
</evidence>
<dbReference type="EMBL" id="CP133548">
    <property type="protein sequence ID" value="WMS88371.1"/>
    <property type="molecule type" value="Genomic_DNA"/>
</dbReference>
<name>A0AA51RV90_9GAMM</name>
<comment type="catalytic activity">
    <reaction evidence="9">
        <text>S-methyl-5'-thioadenosine + phosphate = 5-(methylsulfanyl)-alpha-D-ribose 1-phosphate + adenine</text>
        <dbReference type="Rhea" id="RHEA:11852"/>
        <dbReference type="ChEBI" id="CHEBI:16708"/>
        <dbReference type="ChEBI" id="CHEBI:17509"/>
        <dbReference type="ChEBI" id="CHEBI:43474"/>
        <dbReference type="ChEBI" id="CHEBI:58533"/>
        <dbReference type="EC" id="2.4.2.28"/>
    </reaction>
    <physiologicalReaction direction="left-to-right" evidence="9">
        <dbReference type="Rhea" id="RHEA:11853"/>
    </physiologicalReaction>
</comment>
<gene>
    <name evidence="11" type="primary">pgeF</name>
    <name evidence="11" type="ORF">Q9312_05510</name>
</gene>
<sequence>MHVVRANWSFEGVHAFTTTRLGGASETPYDSFNLAMHVGDDAHCVTKNRRLLVGKYQLPEEPLWLNQTHSTQVVCLDNQTAISVPSDACFTRNTKRVCAVMTADCLPILLVDSKRQWVGAVHAGWRGLADGIIEQFLDTVQPTSPTAAWIGPAISQPCFEVQQDVVDYFTSIDSSYERFFIRHSEGYWGDLVGIAEDKLRQATVNVFKSNHCTYRENEFFSYRRDGTTGRMASLIWME</sequence>
<evidence type="ECO:0000256" key="9">
    <source>
        <dbReference type="ARBA" id="ARBA00049893"/>
    </source>
</evidence>
<reference evidence="11 12" key="1">
    <citation type="submission" date="2023-08" db="EMBL/GenBank/DDBJ databases">
        <title>Pleionea litopenaei sp. nov., isolated from stomach of juvenile Litopenaeus vannamei.</title>
        <authorList>
            <person name="Rho A.M."/>
            <person name="Hwang C.Y."/>
        </authorList>
    </citation>
    <scope>NUCLEOTIDE SEQUENCE [LARGE SCALE GENOMIC DNA]</scope>
    <source>
        <strain evidence="11 12">HL-JVS1</strain>
    </source>
</reference>
<evidence type="ECO:0000313" key="11">
    <source>
        <dbReference type="EMBL" id="WMS88371.1"/>
    </source>
</evidence>
<evidence type="ECO:0000256" key="1">
    <source>
        <dbReference type="ARBA" id="ARBA00000553"/>
    </source>
</evidence>
<dbReference type="InterPro" id="IPR011324">
    <property type="entry name" value="Cytotoxic_necrot_fac-like_cat"/>
</dbReference>
<dbReference type="RefSeq" id="WP_309203585.1">
    <property type="nucleotide sequence ID" value="NZ_CP133548.1"/>
</dbReference>
<dbReference type="CDD" id="cd16833">
    <property type="entry name" value="YfiH"/>
    <property type="match status" value="1"/>
</dbReference>
<comment type="catalytic activity">
    <reaction evidence="1">
        <text>inosine + phosphate = alpha-D-ribose 1-phosphate + hypoxanthine</text>
        <dbReference type="Rhea" id="RHEA:27646"/>
        <dbReference type="ChEBI" id="CHEBI:17368"/>
        <dbReference type="ChEBI" id="CHEBI:17596"/>
        <dbReference type="ChEBI" id="CHEBI:43474"/>
        <dbReference type="ChEBI" id="CHEBI:57720"/>
        <dbReference type="EC" id="2.4.2.1"/>
    </reaction>
    <physiologicalReaction direction="left-to-right" evidence="1">
        <dbReference type="Rhea" id="RHEA:27647"/>
    </physiologicalReaction>
</comment>
<accession>A0AA51RV90</accession>
<evidence type="ECO:0000256" key="8">
    <source>
        <dbReference type="ARBA" id="ARBA00048968"/>
    </source>
</evidence>
<keyword evidence="5" id="KW-0378">Hydrolase</keyword>